<sequence length="86" mass="9275">MQGLPDDSLTAALSAGGREHYGWGATRHLLANLYDAVNLNTRASGNWGKKAPPRLPDYPRPKPKPAESAPQKVTARQAILRMIGKG</sequence>
<keyword evidence="3" id="KW-1185">Reference proteome</keyword>
<dbReference type="EMBL" id="LT598496">
    <property type="protein sequence ID" value="SBV27929.1"/>
    <property type="molecule type" value="Genomic_DNA"/>
</dbReference>
<feature type="region of interest" description="Disordered" evidence="1">
    <location>
        <begin position="43"/>
        <end position="74"/>
    </location>
</feature>
<evidence type="ECO:0000313" key="3">
    <source>
        <dbReference type="Proteomes" id="UP000199393"/>
    </source>
</evidence>
<protein>
    <recommendedName>
        <fullName evidence="4">Tail assembly chaperone</fullName>
    </recommendedName>
</protein>
<reference evidence="3" key="1">
    <citation type="submission" date="2016-06" db="EMBL/GenBank/DDBJ databases">
        <authorList>
            <person name="Varghese N."/>
        </authorList>
    </citation>
    <scope>NUCLEOTIDE SEQUENCE [LARGE SCALE GENOMIC DNA]</scope>
    <source>
        <strain evidence="3">DSM 45344</strain>
    </source>
</reference>
<gene>
    <name evidence="2" type="ORF">GA0070620_3460</name>
</gene>
<name>A0A1C3N5Q8_9ACTN</name>
<evidence type="ECO:0000313" key="2">
    <source>
        <dbReference type="EMBL" id="SBV27929.1"/>
    </source>
</evidence>
<evidence type="ECO:0008006" key="4">
    <source>
        <dbReference type="Google" id="ProtNLM"/>
    </source>
</evidence>
<dbReference type="AlphaFoldDB" id="A0A1C3N5Q8"/>
<organism evidence="2 3">
    <name type="scientific">Micromonospora krabiensis</name>
    <dbReference type="NCBI Taxonomy" id="307121"/>
    <lineage>
        <taxon>Bacteria</taxon>
        <taxon>Bacillati</taxon>
        <taxon>Actinomycetota</taxon>
        <taxon>Actinomycetes</taxon>
        <taxon>Micromonosporales</taxon>
        <taxon>Micromonosporaceae</taxon>
        <taxon>Micromonospora</taxon>
    </lineage>
</organism>
<dbReference type="STRING" id="307121.GA0070620_3460"/>
<accession>A0A1C3N5Q8</accession>
<evidence type="ECO:0000256" key="1">
    <source>
        <dbReference type="SAM" id="MobiDB-lite"/>
    </source>
</evidence>
<proteinExistence type="predicted"/>
<dbReference type="RefSeq" id="WP_231921827.1">
    <property type="nucleotide sequence ID" value="NZ_JBHRWG010000004.1"/>
</dbReference>
<dbReference type="Proteomes" id="UP000199393">
    <property type="component" value="Chromosome I"/>
</dbReference>